<feature type="region of interest" description="Disordered" evidence="1">
    <location>
        <begin position="326"/>
        <end position="375"/>
    </location>
</feature>
<reference evidence="3" key="2">
    <citation type="journal article" date="2018" name="Plant J.">
        <title>The Sorghum bicolor reference genome: improved assembly, gene annotations, a transcriptome atlas, and signatures of genome organization.</title>
        <authorList>
            <person name="McCormick R.F."/>
            <person name="Truong S.K."/>
            <person name="Sreedasyam A."/>
            <person name="Jenkins J."/>
            <person name="Shu S."/>
            <person name="Sims D."/>
            <person name="Kennedy M."/>
            <person name="Amirebrahimi M."/>
            <person name="Weers B.D."/>
            <person name="McKinley B."/>
            <person name="Mattison A."/>
            <person name="Morishige D.T."/>
            <person name="Grimwood J."/>
            <person name="Schmutz J."/>
            <person name="Mullet J.E."/>
        </authorList>
    </citation>
    <scope>NUCLEOTIDE SEQUENCE [LARGE SCALE GENOMIC DNA]</scope>
    <source>
        <strain evidence="3">cv. BTx623</strain>
    </source>
</reference>
<dbReference type="GO" id="GO:0005886">
    <property type="term" value="C:plasma membrane"/>
    <property type="evidence" value="ECO:0007669"/>
    <property type="project" value="InterPro"/>
</dbReference>
<feature type="region of interest" description="Disordered" evidence="1">
    <location>
        <begin position="289"/>
        <end position="311"/>
    </location>
</feature>
<name>A0A1B6P8W5_SORBI</name>
<evidence type="ECO:0000313" key="2">
    <source>
        <dbReference type="EMBL" id="KXG22169.1"/>
    </source>
</evidence>
<protein>
    <recommendedName>
        <fullName evidence="4">Membrane-associated kinase regulator 4</fullName>
    </recommendedName>
</protein>
<keyword evidence="3" id="KW-1185">Reference proteome</keyword>
<dbReference type="Proteomes" id="UP000000768">
    <property type="component" value="Chromosome 9"/>
</dbReference>
<dbReference type="STRING" id="4558.A0A1B6P8W5"/>
<feature type="region of interest" description="Disordered" evidence="1">
    <location>
        <begin position="1"/>
        <end position="73"/>
    </location>
</feature>
<evidence type="ECO:0008006" key="4">
    <source>
        <dbReference type="Google" id="ProtNLM"/>
    </source>
</evidence>
<feature type="compositionally biased region" description="Basic and acidic residues" evidence="1">
    <location>
        <begin position="1"/>
        <end position="16"/>
    </location>
</feature>
<sequence length="432" mass="46441">MEGGTTRHGDGRDANKKPIMRNMHRKIILHRQTDAARRHATTKEHAAMAGRREEGDGGEVQRQVEEEEEEDYIDMDLSSSAGAREFEFMSAPLDRWGEPLASPADELFYKGKLLPLHLPPRIQMVEELLDGRGGCSRGGSRELLHHLHGISISTAPATPYESCNASPANSCYVSGELNVEEYFQEYAAGLALADDDAAAATGGERKPWSRKLRFMRQLNLGLRLKASKAYLKTIFAANKPGNPDDLGAARGAREELAHGQPRAWRKKNPFAQIRSNRCIASHTGGVGVVGGSSRAAAPAGGRYKEREHGHRRSFSSVIVRYSSSNKTSSVPALPSSSSSSCSSSSSSSSASSSVRTSSESDGAGPALRRSSSASSEVENPIQGLIAYCKKSQQLASVRKSASDAGFRFLSSAASKIAAESDSLDELTEICRG</sequence>
<dbReference type="OMA" id="CTASPAN"/>
<accession>A0A1B6P8W5</accession>
<dbReference type="Gramene" id="KXG22169">
    <property type="protein sequence ID" value="KXG22169"/>
    <property type="gene ID" value="SORBI_3009G165300"/>
</dbReference>
<feature type="compositionally biased region" description="Basic and acidic residues" evidence="1">
    <location>
        <begin position="31"/>
        <end position="55"/>
    </location>
</feature>
<evidence type="ECO:0000256" key="1">
    <source>
        <dbReference type="SAM" id="MobiDB-lite"/>
    </source>
</evidence>
<dbReference type="PANTHER" id="PTHR33312">
    <property type="entry name" value="MEMBRANE-ASSOCIATED KINASE REGULATOR 4-RELATED"/>
    <property type="match status" value="1"/>
</dbReference>
<dbReference type="OrthoDB" id="1938320at2759"/>
<dbReference type="eggNOG" id="ENOG502SXE7">
    <property type="taxonomic scope" value="Eukaryota"/>
</dbReference>
<feature type="compositionally biased region" description="Low complexity" evidence="1">
    <location>
        <begin position="326"/>
        <end position="360"/>
    </location>
</feature>
<dbReference type="PANTHER" id="PTHR33312:SF21">
    <property type="entry name" value="MEMBRANE-ASSOCIATED KINASE REGULATOR 3-RELATED"/>
    <property type="match status" value="1"/>
</dbReference>
<evidence type="ECO:0000313" key="3">
    <source>
        <dbReference type="Proteomes" id="UP000000768"/>
    </source>
</evidence>
<feature type="compositionally biased region" description="Low complexity" evidence="1">
    <location>
        <begin position="291"/>
        <end position="301"/>
    </location>
</feature>
<proteinExistence type="predicted"/>
<gene>
    <name evidence="2" type="ORF">SORBI_3009G165300</name>
</gene>
<reference evidence="2 3" key="1">
    <citation type="journal article" date="2009" name="Nature">
        <title>The Sorghum bicolor genome and the diversification of grasses.</title>
        <authorList>
            <person name="Paterson A.H."/>
            <person name="Bowers J.E."/>
            <person name="Bruggmann R."/>
            <person name="Dubchak I."/>
            <person name="Grimwood J."/>
            <person name="Gundlach H."/>
            <person name="Haberer G."/>
            <person name="Hellsten U."/>
            <person name="Mitros T."/>
            <person name="Poliakov A."/>
            <person name="Schmutz J."/>
            <person name="Spannagl M."/>
            <person name="Tang H."/>
            <person name="Wang X."/>
            <person name="Wicker T."/>
            <person name="Bharti A.K."/>
            <person name="Chapman J."/>
            <person name="Feltus F.A."/>
            <person name="Gowik U."/>
            <person name="Grigoriev I.V."/>
            <person name="Lyons E."/>
            <person name="Maher C.A."/>
            <person name="Martis M."/>
            <person name="Narechania A."/>
            <person name="Otillar R.P."/>
            <person name="Penning B.W."/>
            <person name="Salamov A.A."/>
            <person name="Wang Y."/>
            <person name="Zhang L."/>
            <person name="Carpita N.C."/>
            <person name="Freeling M."/>
            <person name="Gingle A.R."/>
            <person name="Hash C.T."/>
            <person name="Keller B."/>
            <person name="Klein P."/>
            <person name="Kresovich S."/>
            <person name="McCann M.C."/>
            <person name="Ming R."/>
            <person name="Peterson D.G."/>
            <person name="Mehboob-ur-Rahman"/>
            <person name="Ware D."/>
            <person name="Westhoff P."/>
            <person name="Mayer K.F."/>
            <person name="Messing J."/>
            <person name="Rokhsar D.S."/>
        </authorList>
    </citation>
    <scope>NUCLEOTIDE SEQUENCE [LARGE SCALE GENOMIC DNA]</scope>
    <source>
        <strain evidence="3">cv. BTx623</strain>
    </source>
</reference>
<dbReference type="EMBL" id="CM000768">
    <property type="protein sequence ID" value="KXG22169.1"/>
    <property type="molecule type" value="Genomic_DNA"/>
</dbReference>
<feature type="compositionally biased region" description="Basic residues" evidence="1">
    <location>
        <begin position="18"/>
        <end position="29"/>
    </location>
</feature>
<dbReference type="InParanoid" id="A0A1B6P8W5"/>
<dbReference type="GO" id="GO:0019210">
    <property type="term" value="F:kinase inhibitor activity"/>
    <property type="evidence" value="ECO:0007669"/>
    <property type="project" value="InterPro"/>
</dbReference>
<dbReference type="InterPro" id="IPR039620">
    <property type="entry name" value="BKI1/MAKR1/3/4"/>
</dbReference>
<dbReference type="AlphaFoldDB" id="A0A1B6P8W5"/>
<organism evidence="2 3">
    <name type="scientific">Sorghum bicolor</name>
    <name type="common">Sorghum</name>
    <name type="synonym">Sorghum vulgare</name>
    <dbReference type="NCBI Taxonomy" id="4558"/>
    <lineage>
        <taxon>Eukaryota</taxon>
        <taxon>Viridiplantae</taxon>
        <taxon>Streptophyta</taxon>
        <taxon>Embryophyta</taxon>
        <taxon>Tracheophyta</taxon>
        <taxon>Spermatophyta</taxon>
        <taxon>Magnoliopsida</taxon>
        <taxon>Liliopsida</taxon>
        <taxon>Poales</taxon>
        <taxon>Poaceae</taxon>
        <taxon>PACMAD clade</taxon>
        <taxon>Panicoideae</taxon>
        <taxon>Andropogonodae</taxon>
        <taxon>Andropogoneae</taxon>
        <taxon>Sorghinae</taxon>
        <taxon>Sorghum</taxon>
    </lineage>
</organism>